<name>A0AC61REL6_9BACT</name>
<protein>
    <submittedName>
        <fullName evidence="1">Sigma-70 family RNA polymerase sigma factor</fullName>
    </submittedName>
</protein>
<evidence type="ECO:0000313" key="2">
    <source>
        <dbReference type="Proteomes" id="UP000306319"/>
    </source>
</evidence>
<dbReference type="Proteomes" id="UP000306319">
    <property type="component" value="Unassembled WGS sequence"/>
</dbReference>
<organism evidence="1 2">
    <name type="scientific">Lepagella muris</name>
    <dbReference type="NCBI Taxonomy" id="3032870"/>
    <lineage>
        <taxon>Bacteria</taxon>
        <taxon>Pseudomonadati</taxon>
        <taxon>Bacteroidota</taxon>
        <taxon>Bacteroidia</taxon>
        <taxon>Bacteroidales</taxon>
        <taxon>Muribaculaceae</taxon>
        <taxon>Lepagella</taxon>
    </lineage>
</organism>
<keyword evidence="2" id="KW-1185">Reference proteome</keyword>
<comment type="caution">
    <text evidence="1">The sequence shown here is derived from an EMBL/GenBank/DDBJ whole genome shotgun (WGS) entry which is preliminary data.</text>
</comment>
<gene>
    <name evidence="1" type="ORF">E5331_10380</name>
</gene>
<reference evidence="1" key="1">
    <citation type="submission" date="2019-04" db="EMBL/GenBank/DDBJ databases">
        <title>Microbes associate with the intestines of laboratory mice.</title>
        <authorList>
            <person name="Navarre W."/>
            <person name="Wong E."/>
            <person name="Huang K."/>
            <person name="Tropini C."/>
            <person name="Ng K."/>
            <person name="Yu B."/>
        </authorList>
    </citation>
    <scope>NUCLEOTIDE SEQUENCE</scope>
    <source>
        <strain evidence="1">NM04_E33</strain>
    </source>
</reference>
<evidence type="ECO:0000313" key="1">
    <source>
        <dbReference type="EMBL" id="TGY78489.1"/>
    </source>
</evidence>
<proteinExistence type="predicted"/>
<sequence length="167" mass="19442">MNGENFISAFKRVRLRFRLRGSISGAGDDTEDALQDAFCRLWSRRDEISGAGHAEGLITTTVRNICIDDARRRQAHPQSDIEEVRETGTPPDDDREYADELYRKIDRIAAERLSQRDREILYHREKDGWEYDELAEMYGLSESNVRMIISRARKTLRSIYLKENDNG</sequence>
<dbReference type="EMBL" id="SRYB01000013">
    <property type="protein sequence ID" value="TGY78489.1"/>
    <property type="molecule type" value="Genomic_DNA"/>
</dbReference>
<accession>A0AC61REL6</accession>